<protein>
    <submittedName>
        <fullName evidence="1">Uncharacterized protein</fullName>
    </submittedName>
</protein>
<proteinExistence type="predicted"/>
<sequence length="299" mass="34945">PSILTPRQFESDNPNRSEPAESNRPLSPSEVQPYSPVMDQSKEKTASASPAAPTPVVSDGPKKELFNDPARTGFDPEMKWWMNYFRILSGGMTNEGKFHYREWRYKVHEERDCKRCEDNRNWLFTHSPVVRFLSEKIGDLNGDLNKDNVMCRRCPARLTEDGQVHRQSGGFSPDHGILLCANEIRDRKHMEDTLAHEMVHAWDHLRWKVDWMGDKDLKHAACTEIRASMLSGECRWTRETFTRGQWNLTQQFQHCVRRRAIQSVMARPRCKDEEQATNVVNQVWESCFSDTRPFDEVYR</sequence>
<accession>A0ACA9TA66</accession>
<reference evidence="1" key="1">
    <citation type="submission" date="2020-04" db="EMBL/GenBank/DDBJ databases">
        <authorList>
            <person name="Broberg M."/>
        </authorList>
    </citation>
    <scope>NUCLEOTIDE SEQUENCE</scope>
</reference>
<comment type="caution">
    <text evidence="1">The sequence shown here is derived from an EMBL/GenBank/DDBJ whole genome shotgun (WGS) entry which is preliminary data.</text>
</comment>
<name>A0ACA9TA66_BIOOC</name>
<evidence type="ECO:0000313" key="2">
    <source>
        <dbReference type="Proteomes" id="UP000836387"/>
    </source>
</evidence>
<reference evidence="1" key="2">
    <citation type="submission" date="2021-10" db="EMBL/GenBank/DDBJ databases">
        <authorList>
            <person name="Piombo E."/>
        </authorList>
    </citation>
    <scope>NUCLEOTIDE SEQUENCE</scope>
</reference>
<dbReference type="Proteomes" id="UP000836387">
    <property type="component" value="Unassembled WGS sequence"/>
</dbReference>
<organism evidence="1 2">
    <name type="scientific">Clonostachys rosea f. rosea IK726</name>
    <dbReference type="NCBI Taxonomy" id="1349383"/>
    <lineage>
        <taxon>Eukaryota</taxon>
        <taxon>Fungi</taxon>
        <taxon>Dikarya</taxon>
        <taxon>Ascomycota</taxon>
        <taxon>Pezizomycotina</taxon>
        <taxon>Sordariomycetes</taxon>
        <taxon>Hypocreomycetidae</taxon>
        <taxon>Hypocreales</taxon>
        <taxon>Bionectriaceae</taxon>
        <taxon>Clonostachys</taxon>
    </lineage>
</organism>
<keyword evidence="2" id="KW-1185">Reference proteome</keyword>
<gene>
    <name evidence="1" type="ORF">CRV2_00006215</name>
</gene>
<feature type="non-terminal residue" evidence="1">
    <location>
        <position position="1"/>
    </location>
</feature>
<dbReference type="EMBL" id="CADEHS020000002">
    <property type="protein sequence ID" value="CAG9937797.1"/>
    <property type="molecule type" value="Genomic_DNA"/>
</dbReference>
<evidence type="ECO:0000313" key="1">
    <source>
        <dbReference type="EMBL" id="CAG9937797.1"/>
    </source>
</evidence>